<reference evidence="3" key="2">
    <citation type="submission" date="2019-09" db="UniProtKB">
        <authorList>
            <consortium name="WormBaseParasite"/>
        </authorList>
    </citation>
    <scope>IDENTIFICATION</scope>
</reference>
<evidence type="ECO:0000313" key="2">
    <source>
        <dbReference type="Proteomes" id="UP000050761"/>
    </source>
</evidence>
<protein>
    <submittedName>
        <fullName evidence="1 3">Uncharacterized protein</fullName>
    </submittedName>
</protein>
<name>A0A183F1T6_HELPZ</name>
<sequence>MFPGTTSSNPQLSPVFYIDLHEFFQPQQEQIQPPPQQPNYAGYAGQPYQMLQQPNYAGYAGRPYQPMYYPYYQPPDLTSHALELVQSSSDWRNL</sequence>
<evidence type="ECO:0000313" key="1">
    <source>
        <dbReference type="EMBL" id="VDO18261.1"/>
    </source>
</evidence>
<proteinExistence type="predicted"/>
<organism evidence="2 3">
    <name type="scientific">Heligmosomoides polygyrus</name>
    <name type="common">Parasitic roundworm</name>
    <dbReference type="NCBI Taxonomy" id="6339"/>
    <lineage>
        <taxon>Eukaryota</taxon>
        <taxon>Metazoa</taxon>
        <taxon>Ecdysozoa</taxon>
        <taxon>Nematoda</taxon>
        <taxon>Chromadorea</taxon>
        <taxon>Rhabditida</taxon>
        <taxon>Rhabditina</taxon>
        <taxon>Rhabditomorpha</taxon>
        <taxon>Strongyloidea</taxon>
        <taxon>Heligmosomidae</taxon>
        <taxon>Heligmosomoides</taxon>
    </lineage>
</organism>
<accession>A0A183F1T6</accession>
<accession>A0A3P7TBN6</accession>
<dbReference type="AlphaFoldDB" id="A0A183F1T6"/>
<dbReference type="WBParaSite" id="HPBE_0000002701-mRNA-1">
    <property type="protein sequence ID" value="HPBE_0000002701-mRNA-1"/>
    <property type="gene ID" value="HPBE_0000002701"/>
</dbReference>
<dbReference type="Proteomes" id="UP000050761">
    <property type="component" value="Unassembled WGS sequence"/>
</dbReference>
<keyword evidence="2" id="KW-1185">Reference proteome</keyword>
<reference evidence="1 2" key="1">
    <citation type="submission" date="2018-11" db="EMBL/GenBank/DDBJ databases">
        <authorList>
            <consortium name="Pathogen Informatics"/>
        </authorList>
    </citation>
    <scope>NUCLEOTIDE SEQUENCE [LARGE SCALE GENOMIC DNA]</scope>
</reference>
<dbReference type="EMBL" id="UZAH01000016">
    <property type="protein sequence ID" value="VDO18261.1"/>
    <property type="molecule type" value="Genomic_DNA"/>
</dbReference>
<evidence type="ECO:0000313" key="3">
    <source>
        <dbReference type="WBParaSite" id="HPBE_0000002701-mRNA-1"/>
    </source>
</evidence>
<gene>
    <name evidence="1" type="ORF">HPBE_LOCUS28</name>
</gene>